<keyword evidence="3" id="KW-0547">Nucleotide-binding</keyword>
<dbReference type="InterPro" id="IPR042099">
    <property type="entry name" value="ANL_N_sf"/>
</dbReference>
<keyword evidence="4" id="KW-0067">ATP-binding</keyword>
<dbReference type="Gene3D" id="3.30.300.30">
    <property type="match status" value="1"/>
</dbReference>
<dbReference type="InterPro" id="IPR025110">
    <property type="entry name" value="AMP-bd_C"/>
</dbReference>
<dbReference type="InterPro" id="IPR000873">
    <property type="entry name" value="AMP-dep_synth/lig_dom"/>
</dbReference>
<gene>
    <name evidence="8" type="ordered locus">TUZN_2216</name>
</gene>
<protein>
    <submittedName>
        <fullName evidence="8">Acyl-CoA ligase</fullName>
    </submittedName>
</protein>
<dbReference type="PANTHER" id="PTHR24095:SF232">
    <property type="entry name" value="ACETYL-COENZYME A SYNTHETASE"/>
    <property type="match status" value="1"/>
</dbReference>
<evidence type="ECO:0000259" key="7">
    <source>
        <dbReference type="Pfam" id="PF16177"/>
    </source>
</evidence>
<feature type="domain" description="Acetyl-coenzyme A synthetase N-terminal" evidence="7">
    <location>
        <begin position="29"/>
        <end position="75"/>
    </location>
</feature>
<evidence type="ECO:0000256" key="1">
    <source>
        <dbReference type="ARBA" id="ARBA00006432"/>
    </source>
</evidence>
<feature type="domain" description="AMP-dependent synthetase/ligase" evidence="5">
    <location>
        <begin position="91"/>
        <end position="477"/>
    </location>
</feature>
<dbReference type="GO" id="GO:0003987">
    <property type="term" value="F:acetate-CoA ligase activity"/>
    <property type="evidence" value="ECO:0007669"/>
    <property type="project" value="TreeGrafter"/>
</dbReference>
<dbReference type="PANTHER" id="PTHR24095">
    <property type="entry name" value="ACETYL-COENZYME A SYNTHETASE"/>
    <property type="match status" value="1"/>
</dbReference>
<evidence type="ECO:0000256" key="4">
    <source>
        <dbReference type="ARBA" id="ARBA00022840"/>
    </source>
</evidence>
<evidence type="ECO:0000313" key="9">
    <source>
        <dbReference type="Proteomes" id="UP000008138"/>
    </source>
</evidence>
<dbReference type="Pfam" id="PF13193">
    <property type="entry name" value="AMP-binding_C"/>
    <property type="match status" value="1"/>
</dbReference>
<dbReference type="GeneID" id="10361724"/>
<dbReference type="Proteomes" id="UP000008138">
    <property type="component" value="Chromosome"/>
</dbReference>
<evidence type="ECO:0000259" key="5">
    <source>
        <dbReference type="Pfam" id="PF00501"/>
    </source>
</evidence>
<dbReference type="Pfam" id="PF00501">
    <property type="entry name" value="AMP-binding"/>
    <property type="match status" value="1"/>
</dbReference>
<evidence type="ECO:0000259" key="6">
    <source>
        <dbReference type="Pfam" id="PF13193"/>
    </source>
</evidence>
<organism evidence="8 9">
    <name type="scientific">Thermoproteus uzoniensis (strain 768-20)</name>
    <dbReference type="NCBI Taxonomy" id="999630"/>
    <lineage>
        <taxon>Archaea</taxon>
        <taxon>Thermoproteota</taxon>
        <taxon>Thermoprotei</taxon>
        <taxon>Thermoproteales</taxon>
        <taxon>Thermoproteaceae</taxon>
        <taxon>Thermoproteus</taxon>
    </lineage>
</organism>
<dbReference type="RefSeq" id="WP_013681006.1">
    <property type="nucleotide sequence ID" value="NC_015315.1"/>
</dbReference>
<dbReference type="GO" id="GO:0006085">
    <property type="term" value="P:acetyl-CoA biosynthetic process"/>
    <property type="evidence" value="ECO:0007669"/>
    <property type="project" value="TreeGrafter"/>
</dbReference>
<evidence type="ECO:0000313" key="8">
    <source>
        <dbReference type="EMBL" id="AEA13671.1"/>
    </source>
</evidence>
<proteinExistence type="inferred from homology"/>
<comment type="similarity">
    <text evidence="1">Belongs to the ATP-dependent AMP-binding enzyme family.</text>
</comment>
<dbReference type="OrthoDB" id="193284at2157"/>
<evidence type="ECO:0000256" key="2">
    <source>
        <dbReference type="ARBA" id="ARBA00022598"/>
    </source>
</evidence>
<evidence type="ECO:0000256" key="3">
    <source>
        <dbReference type="ARBA" id="ARBA00022741"/>
    </source>
</evidence>
<dbReference type="InterPro" id="IPR045851">
    <property type="entry name" value="AMP-bd_C_sf"/>
</dbReference>
<keyword evidence="2 8" id="KW-0436">Ligase</keyword>
<dbReference type="EMBL" id="CP002590">
    <property type="protein sequence ID" value="AEA13671.1"/>
    <property type="molecule type" value="Genomic_DNA"/>
</dbReference>
<dbReference type="HOGENOM" id="CLU_000022_3_6_2"/>
<sequence>MEELLKELYSDERVVPPLFKYKAVGPSQYERIYRDSLRPEFWAREAVGLVWERPWSKILEGEPPSVRWFVGGLLSPYKNVIGRHAGTWVWEKIALIWRGEEGLVKAYTYSDLDRLAVKYSGVLKALGVGRGDWVMFYAPPTPEVLALMLASVRIGAPFEPVFTGFGHGDLAARIEDRRPKVLVTVDAFPRRGRPVKVKEAVDKALRLTRHIPKVLVVRRMEVDVELAGGRDILLDDAPSTDADEAVVESSHPLFGLHVGYEGGLGRVVHGAGGYLAQTYATTRWIGLRPRDTYFCTVLPGWITGITYVVFGPLMVGSTVVVYEGGPDYPQWDIWWSVLEEYAVTVFLTTAGALRLFSRQDPKLLEAHNLDTLKLILTTAEPMEVKYWKWAYQYVGTGTAPSIDSLPEKLSGRAPVIHMFIQTELGTFVTGSLPNYVFVPIAPGSVGPPMPGFHIDVVDEAGRPVRGRPGQLAVKAPWPAMPVEYSEWYAERWVGGVYYVGDYAVMADDMNIFPLGRSDAVMKVNGYRISPAVLEKAALSVPGVEDAVAFAVRDPQKFEAPVLVIKGSARPEDVRRAVREYAGPIADPAKVVAVEEIPAVDKGALRRALKAYMRSGAVDEKIGGWLEKIAEKLREA</sequence>
<dbReference type="eggNOG" id="arCOG06060">
    <property type="taxonomic scope" value="Archaea"/>
</dbReference>
<keyword evidence="9" id="KW-1185">Reference proteome</keyword>
<reference evidence="8 9" key="1">
    <citation type="journal article" date="2011" name="J. Bacteriol.">
        <title>Complete genome sequence of the thermoacidophilic crenarchaeon Thermoproteus uzoniensis 768-20.</title>
        <authorList>
            <person name="Mardanov A.V."/>
            <person name="Gumerov V.M."/>
            <person name="Beletsky A.V."/>
            <person name="Prokofeva M.I."/>
            <person name="Bonch-Osmolovskaya E.A."/>
            <person name="Ravin N.V."/>
            <person name="Skryabin K.G."/>
        </authorList>
    </citation>
    <scope>NUCLEOTIDE SEQUENCE [LARGE SCALE GENOMIC DNA]</scope>
    <source>
        <strain evidence="8 9">768-20</strain>
    </source>
</reference>
<feature type="domain" description="AMP-binding enzyme C-terminal" evidence="6">
    <location>
        <begin position="533"/>
        <end position="598"/>
    </location>
</feature>
<name>F2L655_THEU7</name>
<dbReference type="AlphaFoldDB" id="F2L655"/>
<dbReference type="Gene3D" id="3.40.50.12780">
    <property type="entry name" value="N-terminal domain of ligase-like"/>
    <property type="match status" value="1"/>
</dbReference>
<dbReference type="STRING" id="999630.TUZN_2216"/>
<dbReference type="GO" id="GO:0005524">
    <property type="term" value="F:ATP binding"/>
    <property type="evidence" value="ECO:0007669"/>
    <property type="project" value="UniProtKB-KW"/>
</dbReference>
<dbReference type="KEGG" id="tuz:TUZN_2216"/>
<dbReference type="InterPro" id="IPR032387">
    <property type="entry name" value="ACAS_N"/>
</dbReference>
<accession>F2L655</accession>
<reference key="2">
    <citation type="submission" date="2011-03" db="EMBL/GenBank/DDBJ databases">
        <title>Complete genome sequence of the thermoacidophilic crenarchaeon Thermoproteus uzoniensis 768-20.</title>
        <authorList>
            <person name="Mardanov A.V."/>
            <person name="Gumerov V.M."/>
            <person name="Beletsky A.V."/>
            <person name="Prokofeva M.I."/>
            <person name="Bonch-Osmolovskaya E.A."/>
            <person name="Ravin N.V."/>
            <person name="Skryabin K.G."/>
        </authorList>
    </citation>
    <scope>NUCLEOTIDE SEQUENCE</scope>
    <source>
        <strain>768-20</strain>
    </source>
</reference>
<dbReference type="SUPFAM" id="SSF56801">
    <property type="entry name" value="Acetyl-CoA synthetase-like"/>
    <property type="match status" value="1"/>
</dbReference>
<dbReference type="Pfam" id="PF16177">
    <property type="entry name" value="ACAS_N"/>
    <property type="match status" value="1"/>
</dbReference>